<dbReference type="PANTHER" id="PTHR37953:SF1">
    <property type="entry name" value="UPF0127 PROTEIN MJ1496"/>
    <property type="match status" value="1"/>
</dbReference>
<accession>A0A1F4PNU9</accession>
<reference evidence="1 2" key="1">
    <citation type="journal article" date="2016" name="Nat. Commun.">
        <title>Thousands of microbial genomes shed light on interconnected biogeochemical processes in an aquifer system.</title>
        <authorList>
            <person name="Anantharaman K."/>
            <person name="Brown C.T."/>
            <person name="Hug L.A."/>
            <person name="Sharon I."/>
            <person name="Castelle C.J."/>
            <person name="Probst A.J."/>
            <person name="Thomas B.C."/>
            <person name="Singh A."/>
            <person name="Wilkins M.J."/>
            <person name="Karaoz U."/>
            <person name="Brodie E.L."/>
            <person name="Williams K.H."/>
            <person name="Hubbard S.S."/>
            <person name="Banfield J.F."/>
        </authorList>
    </citation>
    <scope>NUCLEOTIDE SEQUENCE [LARGE SCALE GENOMIC DNA]</scope>
</reference>
<gene>
    <name evidence="1" type="ORF">A2994_01705</name>
</gene>
<dbReference type="InterPro" id="IPR003795">
    <property type="entry name" value="DUF192"/>
</dbReference>
<dbReference type="EMBL" id="METE01000004">
    <property type="protein sequence ID" value="OGB85328.1"/>
    <property type="molecule type" value="Genomic_DNA"/>
</dbReference>
<dbReference type="PANTHER" id="PTHR37953">
    <property type="entry name" value="UPF0127 PROTEIN MJ1496"/>
    <property type="match status" value="1"/>
</dbReference>
<evidence type="ECO:0008006" key="3">
    <source>
        <dbReference type="Google" id="ProtNLM"/>
    </source>
</evidence>
<dbReference type="InterPro" id="IPR038695">
    <property type="entry name" value="Saro_0823-like_sf"/>
</dbReference>
<name>A0A1F4PNU9_UNCK3</name>
<comment type="caution">
    <text evidence="1">The sequence shown here is derived from an EMBL/GenBank/DDBJ whole genome shotgun (WGS) entry which is preliminary data.</text>
</comment>
<evidence type="ECO:0000313" key="2">
    <source>
        <dbReference type="Proteomes" id="UP000179010"/>
    </source>
</evidence>
<dbReference type="Pfam" id="PF02643">
    <property type="entry name" value="DUF192"/>
    <property type="match status" value="1"/>
</dbReference>
<dbReference type="PROSITE" id="PS51257">
    <property type="entry name" value="PROKAR_LIPOPROTEIN"/>
    <property type="match status" value="1"/>
</dbReference>
<evidence type="ECO:0000313" key="1">
    <source>
        <dbReference type="EMBL" id="OGB85328.1"/>
    </source>
</evidence>
<dbReference type="Proteomes" id="UP000179010">
    <property type="component" value="Unassembled WGS sequence"/>
</dbReference>
<dbReference type="Gene3D" id="2.60.120.1140">
    <property type="entry name" value="Protein of unknown function DUF192"/>
    <property type="match status" value="1"/>
</dbReference>
<protein>
    <recommendedName>
        <fullName evidence="3">DUF192 domain-containing protein</fullName>
    </recommendedName>
</protein>
<organism evidence="1 2">
    <name type="scientific">candidate division Kazan bacterium RIFCSPLOWO2_01_FULL_48_13</name>
    <dbReference type="NCBI Taxonomy" id="1798539"/>
    <lineage>
        <taxon>Bacteria</taxon>
        <taxon>Bacteria division Kazan-3B-28</taxon>
    </lineage>
</organism>
<proteinExistence type="predicted"/>
<sequence>MIRWINNSCLLIVSLAVVLSLSGCGRSTINPNSDRVSIRLPDRYLIKAEVADTASEREQGLSGRSSLAADAGMWFVFDQMGRYPFWMIDMNFSIDIIWVDDALRVVEIDRNISPEPGVAPTHLKRYVNQFPARYVLEVPSGTALDHKIKAGDKFVLIS</sequence>
<dbReference type="STRING" id="1798539.A2994_01705"/>
<dbReference type="AlphaFoldDB" id="A0A1F4PNU9"/>